<sequence length="179" mass="19295">MSLSRLISSRCLKGRLAAALVAPALLGATDLTVNLDARLLAAHNRERTASGLPPLDWNPALAASATRWADRLAATGAFHHYSPDPRDRDPQGENLWAGTRGAFAPEAMVAAWAAEKRHYRPAAIPFASKTGNFDDVGHYTQLMWRRSTAVGCALARGRVEDVLVCRYSEGGNVVGELAF</sequence>
<proteinExistence type="predicted"/>
<dbReference type="AlphaFoldDB" id="A0A285QHU9"/>
<evidence type="ECO:0000259" key="2">
    <source>
        <dbReference type="SMART" id="SM00198"/>
    </source>
</evidence>
<dbReference type="InterPro" id="IPR014044">
    <property type="entry name" value="CAP_dom"/>
</dbReference>
<dbReference type="SMART" id="SM00198">
    <property type="entry name" value="SCP"/>
    <property type="match status" value="1"/>
</dbReference>
<protein>
    <submittedName>
        <fullName evidence="3">Cysteine-rich secretory protein family protein</fullName>
    </submittedName>
</protein>
<dbReference type="InterPro" id="IPR035940">
    <property type="entry name" value="CAP_sf"/>
</dbReference>
<dbReference type="InterPro" id="IPR001283">
    <property type="entry name" value="CRISP-related"/>
</dbReference>
<dbReference type="PRINTS" id="PR00837">
    <property type="entry name" value="V5TPXLIKE"/>
</dbReference>
<feature type="chain" id="PRO_5012357427" evidence="1">
    <location>
        <begin position="28"/>
        <end position="179"/>
    </location>
</feature>
<dbReference type="Gene3D" id="3.40.33.10">
    <property type="entry name" value="CAP"/>
    <property type="match status" value="1"/>
</dbReference>
<dbReference type="Proteomes" id="UP000219494">
    <property type="component" value="Unassembled WGS sequence"/>
</dbReference>
<organism evidence="3 4">
    <name type="scientific">Sphingomonas guangdongensis</name>
    <dbReference type="NCBI Taxonomy" id="1141890"/>
    <lineage>
        <taxon>Bacteria</taxon>
        <taxon>Pseudomonadati</taxon>
        <taxon>Pseudomonadota</taxon>
        <taxon>Alphaproteobacteria</taxon>
        <taxon>Sphingomonadales</taxon>
        <taxon>Sphingomonadaceae</taxon>
        <taxon>Sphingomonas</taxon>
    </lineage>
</organism>
<gene>
    <name evidence="3" type="ORF">SAMN06297144_1389</name>
</gene>
<evidence type="ECO:0000256" key="1">
    <source>
        <dbReference type="SAM" id="SignalP"/>
    </source>
</evidence>
<dbReference type="SUPFAM" id="SSF55797">
    <property type="entry name" value="PR-1-like"/>
    <property type="match status" value="1"/>
</dbReference>
<reference evidence="3 4" key="1">
    <citation type="submission" date="2017-07" db="EMBL/GenBank/DDBJ databases">
        <authorList>
            <person name="Sun Z.S."/>
            <person name="Albrecht U."/>
            <person name="Echele G."/>
            <person name="Lee C.C."/>
        </authorList>
    </citation>
    <scope>NUCLEOTIDE SEQUENCE [LARGE SCALE GENOMIC DNA]</scope>
    <source>
        <strain evidence="3 4">CGMCC 1.12672</strain>
    </source>
</reference>
<dbReference type="InterPro" id="IPR002413">
    <property type="entry name" value="V5_allergen-like"/>
</dbReference>
<evidence type="ECO:0000313" key="4">
    <source>
        <dbReference type="Proteomes" id="UP000219494"/>
    </source>
</evidence>
<dbReference type="Pfam" id="PF00188">
    <property type="entry name" value="CAP"/>
    <property type="match status" value="1"/>
</dbReference>
<keyword evidence="1" id="KW-0732">Signal</keyword>
<name>A0A285QHU9_9SPHN</name>
<dbReference type="PANTHER" id="PTHR10334">
    <property type="entry name" value="CYSTEINE-RICH SECRETORY PROTEIN-RELATED"/>
    <property type="match status" value="1"/>
</dbReference>
<dbReference type="PROSITE" id="PS01009">
    <property type="entry name" value="CRISP_1"/>
    <property type="match status" value="1"/>
</dbReference>
<feature type="signal peptide" evidence="1">
    <location>
        <begin position="1"/>
        <end position="27"/>
    </location>
</feature>
<dbReference type="OrthoDB" id="9794228at2"/>
<dbReference type="PRINTS" id="PR00838">
    <property type="entry name" value="V5ALLERGEN"/>
</dbReference>
<dbReference type="InterPro" id="IPR018244">
    <property type="entry name" value="Allrgn_V5/Tpx1_CS"/>
</dbReference>
<dbReference type="RefSeq" id="WP_097063162.1">
    <property type="nucleotide sequence ID" value="NZ_OBMI01000001.1"/>
</dbReference>
<feature type="domain" description="SCP" evidence="2">
    <location>
        <begin position="34"/>
        <end position="175"/>
    </location>
</feature>
<evidence type="ECO:0000313" key="3">
    <source>
        <dbReference type="EMBL" id="SOB81088.1"/>
    </source>
</evidence>
<accession>A0A285QHU9</accession>
<keyword evidence="4" id="KW-1185">Reference proteome</keyword>
<dbReference type="GO" id="GO:0005576">
    <property type="term" value="C:extracellular region"/>
    <property type="evidence" value="ECO:0007669"/>
    <property type="project" value="InterPro"/>
</dbReference>
<dbReference type="EMBL" id="OBMI01000001">
    <property type="protein sequence ID" value="SOB81088.1"/>
    <property type="molecule type" value="Genomic_DNA"/>
</dbReference>